<dbReference type="CDD" id="cd00207">
    <property type="entry name" value="fer2"/>
    <property type="match status" value="1"/>
</dbReference>
<dbReference type="InterPro" id="IPR017927">
    <property type="entry name" value="FAD-bd_FR_type"/>
</dbReference>
<sequence>MVKFSASPSVNTAAAPHSTPTPVRVVQTTWHTPEVIGLSLQALDGRPLPGWQAGAHVDLHLPGELVRAYSLCGVPSAQPGRYDIAVKREPMGRGGSQAVHQLRAGSELQVGAPRNLFALADEPCHHLLLGGGIGLTPLVAMAHTLHQQGRDFTLVVYARSRELLPLRTILENAAWRDRVHVHLDDAGHGTAPSDWLARAPAGCHVYFCGPAGFMDHLREAARHWPAPRVHFEYFGAPQAPAGTAETAAASGFEVRLARQQIAIQVAPDQSIAQALQAAGMAVDTVCEQGICGSCVTPYLDGTPDHQDLCLSQEERASHLALCCSRCTSSHLTLDL</sequence>
<dbReference type="SUPFAM" id="SSF54292">
    <property type="entry name" value="2Fe-2S ferredoxin-like"/>
    <property type="match status" value="1"/>
</dbReference>
<feature type="domain" description="FAD-binding FR-type" evidence="9">
    <location>
        <begin position="18"/>
        <end position="120"/>
    </location>
</feature>
<dbReference type="PANTHER" id="PTHR47354:SF1">
    <property type="entry name" value="CARNITINE MONOOXYGENASE REDUCTASE SUBUNIT"/>
    <property type="match status" value="1"/>
</dbReference>
<evidence type="ECO:0000256" key="1">
    <source>
        <dbReference type="ARBA" id="ARBA00022630"/>
    </source>
</evidence>
<evidence type="ECO:0000256" key="3">
    <source>
        <dbReference type="ARBA" id="ARBA00022723"/>
    </source>
</evidence>
<name>A0A7V8FRS7_9BURK</name>
<dbReference type="GO" id="GO:0051213">
    <property type="term" value="F:dioxygenase activity"/>
    <property type="evidence" value="ECO:0007669"/>
    <property type="project" value="UniProtKB-KW"/>
</dbReference>
<keyword evidence="2" id="KW-0001">2Fe-2S</keyword>
<dbReference type="GO" id="GO:0046872">
    <property type="term" value="F:metal ion binding"/>
    <property type="evidence" value="ECO:0007669"/>
    <property type="project" value="UniProtKB-KW"/>
</dbReference>
<feature type="region of interest" description="Disordered" evidence="7">
    <location>
        <begin position="1"/>
        <end position="22"/>
    </location>
</feature>
<keyword evidence="1" id="KW-0285">Flavoprotein</keyword>
<dbReference type="InterPro" id="IPR012675">
    <property type="entry name" value="Beta-grasp_dom_sf"/>
</dbReference>
<keyword evidence="4" id="KW-0560">Oxidoreductase</keyword>
<dbReference type="EMBL" id="WNDQ01000004">
    <property type="protein sequence ID" value="KAF1023514.1"/>
    <property type="molecule type" value="Genomic_DNA"/>
</dbReference>
<dbReference type="PRINTS" id="PR00409">
    <property type="entry name" value="PHDIOXRDTASE"/>
</dbReference>
<dbReference type="PROSITE" id="PS00197">
    <property type="entry name" value="2FE2S_FER_1"/>
    <property type="match status" value="1"/>
</dbReference>
<dbReference type="PROSITE" id="PS51384">
    <property type="entry name" value="FAD_FR"/>
    <property type="match status" value="1"/>
</dbReference>
<keyword evidence="3" id="KW-0479">Metal-binding</keyword>
<dbReference type="InterPro" id="IPR001041">
    <property type="entry name" value="2Fe-2S_ferredoxin-type"/>
</dbReference>
<evidence type="ECO:0000256" key="5">
    <source>
        <dbReference type="ARBA" id="ARBA00023004"/>
    </source>
</evidence>
<proteinExistence type="predicted"/>
<dbReference type="Proteomes" id="UP000461670">
    <property type="component" value="Unassembled WGS sequence"/>
</dbReference>
<keyword evidence="5" id="KW-0408">Iron</keyword>
<dbReference type="Gene3D" id="3.10.20.30">
    <property type="match status" value="1"/>
</dbReference>
<evidence type="ECO:0000313" key="10">
    <source>
        <dbReference type="EMBL" id="KAF1023514.1"/>
    </source>
</evidence>
<dbReference type="InterPro" id="IPR017938">
    <property type="entry name" value="Riboflavin_synthase-like_b-brl"/>
</dbReference>
<organism evidence="10 11">
    <name type="scientific">Paracidovorax wautersii</name>
    <dbReference type="NCBI Taxonomy" id="1177982"/>
    <lineage>
        <taxon>Bacteria</taxon>
        <taxon>Pseudomonadati</taxon>
        <taxon>Pseudomonadota</taxon>
        <taxon>Betaproteobacteria</taxon>
        <taxon>Burkholderiales</taxon>
        <taxon>Comamonadaceae</taxon>
        <taxon>Paracidovorax</taxon>
    </lineage>
</organism>
<feature type="domain" description="2Fe-2S ferredoxin-type" evidence="8">
    <location>
        <begin position="252"/>
        <end position="335"/>
    </location>
</feature>
<evidence type="ECO:0000256" key="7">
    <source>
        <dbReference type="SAM" id="MobiDB-lite"/>
    </source>
</evidence>
<dbReference type="CDD" id="cd06185">
    <property type="entry name" value="PDR_like"/>
    <property type="match status" value="1"/>
</dbReference>
<gene>
    <name evidence="10" type="primary">pobB_1</name>
    <name evidence="10" type="ORF">GAK30_00465</name>
</gene>
<accession>A0A7V8FRS7</accession>
<dbReference type="InterPro" id="IPR050415">
    <property type="entry name" value="MRET"/>
</dbReference>
<dbReference type="GO" id="GO:0051537">
    <property type="term" value="F:2 iron, 2 sulfur cluster binding"/>
    <property type="evidence" value="ECO:0007669"/>
    <property type="project" value="UniProtKB-KW"/>
</dbReference>
<evidence type="ECO:0000313" key="11">
    <source>
        <dbReference type="Proteomes" id="UP000461670"/>
    </source>
</evidence>
<evidence type="ECO:0000256" key="4">
    <source>
        <dbReference type="ARBA" id="ARBA00023002"/>
    </source>
</evidence>
<dbReference type="AlphaFoldDB" id="A0A7V8FRS7"/>
<keyword evidence="6" id="KW-0411">Iron-sulfur</keyword>
<dbReference type="SUPFAM" id="SSF63380">
    <property type="entry name" value="Riboflavin synthase domain-like"/>
    <property type="match status" value="1"/>
</dbReference>
<protein>
    <submittedName>
        <fullName evidence="10">Phenoxybenzoate dioxygenase subunit beta</fullName>
    </submittedName>
</protein>
<dbReference type="Gene3D" id="2.40.30.10">
    <property type="entry name" value="Translation factors"/>
    <property type="match status" value="1"/>
</dbReference>
<evidence type="ECO:0000256" key="2">
    <source>
        <dbReference type="ARBA" id="ARBA00022714"/>
    </source>
</evidence>
<dbReference type="SUPFAM" id="SSF52343">
    <property type="entry name" value="Ferredoxin reductase-like, C-terminal NADP-linked domain"/>
    <property type="match status" value="1"/>
</dbReference>
<evidence type="ECO:0000259" key="8">
    <source>
        <dbReference type="PROSITE" id="PS51085"/>
    </source>
</evidence>
<evidence type="ECO:0000259" key="9">
    <source>
        <dbReference type="PROSITE" id="PS51384"/>
    </source>
</evidence>
<dbReference type="Gene3D" id="3.40.50.80">
    <property type="entry name" value="Nucleotide-binding domain of ferredoxin-NADP reductase (FNR) module"/>
    <property type="match status" value="1"/>
</dbReference>
<keyword evidence="10" id="KW-0223">Dioxygenase</keyword>
<evidence type="ECO:0000256" key="6">
    <source>
        <dbReference type="ARBA" id="ARBA00023014"/>
    </source>
</evidence>
<dbReference type="PROSITE" id="PS51085">
    <property type="entry name" value="2FE2S_FER_2"/>
    <property type="match status" value="1"/>
</dbReference>
<dbReference type="InterPro" id="IPR006058">
    <property type="entry name" value="2Fe2S_fd_BS"/>
</dbReference>
<reference evidence="11" key="1">
    <citation type="journal article" date="2020" name="MBio">
        <title>Horizontal gene transfer to a defensive symbiont with a reduced genome amongst a multipartite beetle microbiome.</title>
        <authorList>
            <person name="Waterworth S.C."/>
            <person name="Florez L.V."/>
            <person name="Rees E.R."/>
            <person name="Hertweck C."/>
            <person name="Kaltenpoth M."/>
            <person name="Kwan J.C."/>
        </authorList>
    </citation>
    <scope>NUCLEOTIDE SEQUENCE [LARGE SCALE GENOMIC DNA]</scope>
</reference>
<dbReference type="InterPro" id="IPR039261">
    <property type="entry name" value="FNR_nucleotide-bd"/>
</dbReference>
<dbReference type="PANTHER" id="PTHR47354">
    <property type="entry name" value="NADH OXIDOREDUCTASE HCR"/>
    <property type="match status" value="1"/>
</dbReference>
<dbReference type="InterPro" id="IPR036010">
    <property type="entry name" value="2Fe-2S_ferredoxin-like_sf"/>
</dbReference>
<comment type="caution">
    <text evidence="10">The sequence shown here is derived from an EMBL/GenBank/DDBJ whole genome shotgun (WGS) entry which is preliminary data.</text>
</comment>
<dbReference type="Pfam" id="PF00111">
    <property type="entry name" value="Fer2"/>
    <property type="match status" value="1"/>
</dbReference>